<dbReference type="InterPro" id="IPR002889">
    <property type="entry name" value="WSC_carb-bd"/>
</dbReference>
<evidence type="ECO:0000259" key="8">
    <source>
        <dbReference type="PROSITE" id="PS51212"/>
    </source>
</evidence>
<accession>A0A1Y2F6R3</accession>
<evidence type="ECO:0000256" key="5">
    <source>
        <dbReference type="ARBA" id="ARBA00023136"/>
    </source>
</evidence>
<evidence type="ECO:0000256" key="4">
    <source>
        <dbReference type="ARBA" id="ARBA00022989"/>
    </source>
</evidence>
<evidence type="ECO:0000256" key="2">
    <source>
        <dbReference type="ARBA" id="ARBA00022692"/>
    </source>
</evidence>
<keyword evidence="5" id="KW-0472">Membrane</keyword>
<keyword evidence="6" id="KW-0325">Glycoprotein</keyword>
<keyword evidence="10" id="KW-1185">Reference proteome</keyword>
<dbReference type="PANTHER" id="PTHR24269:SF16">
    <property type="entry name" value="PROTEIN SLG1"/>
    <property type="match status" value="1"/>
</dbReference>
<evidence type="ECO:0000313" key="9">
    <source>
        <dbReference type="EMBL" id="ORY79549.1"/>
    </source>
</evidence>
<keyword evidence="4" id="KW-1133">Transmembrane helix</keyword>
<dbReference type="OrthoDB" id="271448at2759"/>
<evidence type="ECO:0000256" key="1">
    <source>
        <dbReference type="ARBA" id="ARBA00004167"/>
    </source>
</evidence>
<dbReference type="Pfam" id="PF11765">
    <property type="entry name" value="Hyphal_reg_CWP"/>
    <property type="match status" value="1"/>
</dbReference>
<dbReference type="InterPro" id="IPR021031">
    <property type="entry name" value="Hyphal-reg_cell_wall_N"/>
</dbReference>
<protein>
    <submittedName>
        <fullName evidence="9">WSC domain-domain-containing protein</fullName>
    </submittedName>
</protein>
<dbReference type="EMBL" id="MCFI01000015">
    <property type="protein sequence ID" value="ORY79549.1"/>
    <property type="molecule type" value="Genomic_DNA"/>
</dbReference>
<evidence type="ECO:0000256" key="7">
    <source>
        <dbReference type="SAM" id="SignalP"/>
    </source>
</evidence>
<comment type="caution">
    <text evidence="9">The sequence shown here is derived from an EMBL/GenBank/DDBJ whole genome shotgun (WGS) entry which is preliminary data.</text>
</comment>
<feature type="chain" id="PRO_5012914826" evidence="7">
    <location>
        <begin position="20"/>
        <end position="579"/>
    </location>
</feature>
<dbReference type="PROSITE" id="PS51212">
    <property type="entry name" value="WSC"/>
    <property type="match status" value="1"/>
</dbReference>
<evidence type="ECO:0000256" key="6">
    <source>
        <dbReference type="ARBA" id="ARBA00023180"/>
    </source>
</evidence>
<dbReference type="AlphaFoldDB" id="A0A1Y2F6R3"/>
<comment type="subcellular location">
    <subcellularLocation>
        <location evidence="1">Membrane</location>
        <topology evidence="1">Single-pass membrane protein</topology>
    </subcellularLocation>
</comment>
<name>A0A1Y2F6R3_PROLT</name>
<sequence length="579" mass="60389">MYYCISSFLLLSLASQASGRAIHSKRDGVSGTISTSFTEKSTSGDLGASYTTTTINAGVQVWLSGRGYHRLSGNIDNSGTLIVSQTDSDTYSYSSPVAPSGQTVYWSGHTTSNGNLINNAGATILLNDAGATSAPTYDWYLESFKNDGTIIWCGRGDTGGSTYQLYSDASGVNNGLIVFEQTRGNLGTAAVWRNDQISNSPPAYLTNNGGFLMRNMRVDFVQNFLGTGCWMIGYKSNMYLQDGVGVFQNPSYGPSFSGQSISFLDNTGTLHMESAVYAKAPNFGAKIYGFGQGNSLEFHSTIDIFSYNGTILRVAFVGGDYVNLDIGAGYTASGFSKGKSGFYNGLNAMLYNGTAPSVSVPVQCLLTAPVCTPLINGSIYDSKGLTNPVTSSSAVLLSPSSSVLASTSSSPVTPAQQPSGAARISTTALVSTNTRLSSSAPYSSSSVALLPTAIAPITTALAATPSASIVVPVATLSSFSSPPSRYNGTIVGCFLDIAARFMIGAYHDSSALTNAACASYCGDQGFAYSGTEYSEECYCSDKLPSTSSTMCSSPCSGDKMETCGGSWALTVTANQAIID</sequence>
<gene>
    <name evidence="9" type="ORF">BCR37DRAFT_97581</name>
</gene>
<dbReference type="GeneID" id="63789155"/>
<reference evidence="9 10" key="1">
    <citation type="submission" date="2016-07" db="EMBL/GenBank/DDBJ databases">
        <title>Pervasive Adenine N6-methylation of Active Genes in Fungi.</title>
        <authorList>
            <consortium name="DOE Joint Genome Institute"/>
            <person name="Mondo S.J."/>
            <person name="Dannebaum R.O."/>
            <person name="Kuo R.C."/>
            <person name="Labutti K."/>
            <person name="Haridas S."/>
            <person name="Kuo A."/>
            <person name="Salamov A."/>
            <person name="Ahrendt S.R."/>
            <person name="Lipzen A."/>
            <person name="Sullivan W."/>
            <person name="Andreopoulos W.B."/>
            <person name="Clum A."/>
            <person name="Lindquist E."/>
            <person name="Daum C."/>
            <person name="Ramamoorthy G.K."/>
            <person name="Gryganskyi A."/>
            <person name="Culley D."/>
            <person name="Magnuson J.K."/>
            <person name="James T.Y."/>
            <person name="O'Malley M.A."/>
            <person name="Stajich J.E."/>
            <person name="Spatafora J.W."/>
            <person name="Visel A."/>
            <person name="Grigoriev I.V."/>
        </authorList>
    </citation>
    <scope>NUCLEOTIDE SEQUENCE [LARGE SCALE GENOMIC DNA]</scope>
    <source>
        <strain evidence="9 10">12-1054</strain>
    </source>
</reference>
<proteinExistence type="predicted"/>
<dbReference type="GO" id="GO:0005886">
    <property type="term" value="C:plasma membrane"/>
    <property type="evidence" value="ECO:0007669"/>
    <property type="project" value="TreeGrafter"/>
</dbReference>
<evidence type="ECO:0000313" key="10">
    <source>
        <dbReference type="Proteomes" id="UP000193685"/>
    </source>
</evidence>
<feature type="domain" description="WSC" evidence="8">
    <location>
        <begin position="487"/>
        <end position="575"/>
    </location>
</feature>
<dbReference type="PANTHER" id="PTHR24269">
    <property type="entry name" value="KREMEN PROTEIN"/>
    <property type="match status" value="1"/>
</dbReference>
<feature type="signal peptide" evidence="7">
    <location>
        <begin position="1"/>
        <end position="19"/>
    </location>
</feature>
<keyword evidence="3 7" id="KW-0732">Signal</keyword>
<dbReference type="Proteomes" id="UP000193685">
    <property type="component" value="Unassembled WGS sequence"/>
</dbReference>
<dbReference type="RefSeq" id="XP_040723920.1">
    <property type="nucleotide sequence ID" value="XM_040872556.1"/>
</dbReference>
<evidence type="ECO:0000256" key="3">
    <source>
        <dbReference type="ARBA" id="ARBA00022729"/>
    </source>
</evidence>
<dbReference type="GO" id="GO:0009277">
    <property type="term" value="C:fungal-type cell wall"/>
    <property type="evidence" value="ECO:0007669"/>
    <property type="project" value="UniProtKB-ARBA"/>
</dbReference>
<dbReference type="Pfam" id="PF01822">
    <property type="entry name" value="WSC"/>
    <property type="match status" value="1"/>
</dbReference>
<organism evidence="9 10">
    <name type="scientific">Protomyces lactucae-debilis</name>
    <dbReference type="NCBI Taxonomy" id="2754530"/>
    <lineage>
        <taxon>Eukaryota</taxon>
        <taxon>Fungi</taxon>
        <taxon>Dikarya</taxon>
        <taxon>Ascomycota</taxon>
        <taxon>Taphrinomycotina</taxon>
        <taxon>Taphrinomycetes</taxon>
        <taxon>Taphrinales</taxon>
        <taxon>Protomycetaceae</taxon>
        <taxon>Protomyces</taxon>
    </lineage>
</organism>
<keyword evidence="2" id="KW-0812">Transmembrane</keyword>
<dbReference type="STRING" id="56484.A0A1Y2F6R3"/>
<dbReference type="SMART" id="SM00321">
    <property type="entry name" value="WSC"/>
    <property type="match status" value="1"/>
</dbReference>
<dbReference type="InterPro" id="IPR051836">
    <property type="entry name" value="Kremen_rcpt"/>
</dbReference>